<reference evidence="3 4" key="1">
    <citation type="submission" date="2020-06" db="EMBL/GenBank/DDBJ databases">
        <authorList>
            <person name="Li R."/>
            <person name="Bekaert M."/>
        </authorList>
    </citation>
    <scope>NUCLEOTIDE SEQUENCE [LARGE SCALE GENOMIC DNA]</scope>
    <source>
        <strain evidence="4">wild</strain>
    </source>
</reference>
<feature type="region of interest" description="Disordered" evidence="1">
    <location>
        <begin position="391"/>
        <end position="459"/>
    </location>
</feature>
<keyword evidence="2" id="KW-0812">Transmembrane</keyword>
<dbReference type="Proteomes" id="UP000507470">
    <property type="component" value="Unassembled WGS sequence"/>
</dbReference>
<evidence type="ECO:0000313" key="3">
    <source>
        <dbReference type="EMBL" id="CAC5411942.1"/>
    </source>
</evidence>
<evidence type="ECO:0000256" key="2">
    <source>
        <dbReference type="SAM" id="Phobius"/>
    </source>
</evidence>
<keyword evidence="2" id="KW-0472">Membrane</keyword>
<dbReference type="EMBL" id="CACVKT020007931">
    <property type="protein sequence ID" value="CAC5411942.1"/>
    <property type="molecule type" value="Genomic_DNA"/>
</dbReference>
<sequence>MCGFHFVAARLWREVPDLNNLSIVMLVTICYQLILSNIVLYSGINGQSQHFIETITLPWNFNKQHKNGPKSLEEPKPIHIRQSGHDLSGQPTINPLGETIAIVDQSMVKRIPDNMTEKNIISLLNSPMLKMTPESSNEKNVVDNINMSVIEQINGNTIQKTTANTKRLSIVPPMVSQIPSKSISPVIRHPVVSSDHNTKHRDIEKASDVAWVLNPNIQQNDHVSEAEHRVGMKNDTLQRNKSFARHIPHLPARLMNPNESIMKPEMKVSKLGVNKPIIIAASIDKIHDSVFQNSEHVVLEPDNKTLNMTLSRKNPISNIPSQLNDNSASLLNINSPNFFSRHPQQGLPMQIFTVPSNVSGDLPFKYNFSNTHTNSQFINYNMSWDADGVKFHSSDKSHQQEKQERHRTVNRGKNELAFSDKSENSNDKQTTKSLNQNSDATRLLASKSSVQVNTNERSRRVLSSDVHSFIRHDKTNQTNEAKKVEFVKNERSKPSFIHSNDFKTSHNTGLTVQRSKPVLQTHREVNRKLGRQKFGEWNLKETEGQLTPSVPRFQVERPSEITVSLAHNQNSVDVNNFDTEIRTLGAHHINQWITKSPFSLDISNKDRSVLGHHNLDNIHNFNWKKKFLSDTLIDNNNDNKHKINKVAWEKHASQHRKIHTALNNKNHFPLKDNEHNFQNFQSSWHKSWWTT</sequence>
<feature type="transmembrane region" description="Helical" evidence="2">
    <location>
        <begin position="21"/>
        <end position="44"/>
    </location>
</feature>
<keyword evidence="4" id="KW-1185">Reference proteome</keyword>
<protein>
    <submittedName>
        <fullName evidence="3">Uncharacterized protein</fullName>
    </submittedName>
</protein>
<proteinExistence type="predicted"/>
<keyword evidence="2" id="KW-1133">Transmembrane helix</keyword>
<accession>A0A6J8DW16</accession>
<gene>
    <name evidence="3" type="ORF">MCOR_44981</name>
</gene>
<evidence type="ECO:0000256" key="1">
    <source>
        <dbReference type="SAM" id="MobiDB-lite"/>
    </source>
</evidence>
<dbReference type="AlphaFoldDB" id="A0A6J8DW16"/>
<evidence type="ECO:0000313" key="4">
    <source>
        <dbReference type="Proteomes" id="UP000507470"/>
    </source>
</evidence>
<dbReference type="OrthoDB" id="6081423at2759"/>
<organism evidence="3 4">
    <name type="scientific">Mytilus coruscus</name>
    <name type="common">Sea mussel</name>
    <dbReference type="NCBI Taxonomy" id="42192"/>
    <lineage>
        <taxon>Eukaryota</taxon>
        <taxon>Metazoa</taxon>
        <taxon>Spiralia</taxon>
        <taxon>Lophotrochozoa</taxon>
        <taxon>Mollusca</taxon>
        <taxon>Bivalvia</taxon>
        <taxon>Autobranchia</taxon>
        <taxon>Pteriomorphia</taxon>
        <taxon>Mytilida</taxon>
        <taxon>Mytiloidea</taxon>
        <taxon>Mytilidae</taxon>
        <taxon>Mytilinae</taxon>
        <taxon>Mytilus</taxon>
    </lineage>
</organism>
<name>A0A6J8DW16_MYTCO</name>
<feature type="compositionally biased region" description="Basic and acidic residues" evidence="1">
    <location>
        <begin position="391"/>
        <end position="430"/>
    </location>
</feature>
<feature type="compositionally biased region" description="Polar residues" evidence="1">
    <location>
        <begin position="431"/>
        <end position="455"/>
    </location>
</feature>